<dbReference type="RefSeq" id="WP_283412762.1">
    <property type="nucleotide sequence ID" value="NZ_FXUA01000003.1"/>
</dbReference>
<organism evidence="2 3">
    <name type="scientific">Algoriphagus winogradskyi</name>
    <dbReference type="NCBI Taxonomy" id="237017"/>
    <lineage>
        <taxon>Bacteria</taxon>
        <taxon>Pseudomonadati</taxon>
        <taxon>Bacteroidota</taxon>
        <taxon>Cytophagia</taxon>
        <taxon>Cytophagales</taxon>
        <taxon>Cyclobacteriaceae</taxon>
        <taxon>Algoriphagus</taxon>
    </lineage>
</organism>
<protein>
    <recommendedName>
        <fullName evidence="4">DUF1593 domain-containing protein</fullName>
    </recommendedName>
</protein>
<evidence type="ECO:0008006" key="4">
    <source>
        <dbReference type="Google" id="ProtNLM"/>
    </source>
</evidence>
<reference evidence="2 3" key="1">
    <citation type="submission" date="2017-05" db="EMBL/GenBank/DDBJ databases">
        <authorList>
            <person name="Varghese N."/>
            <person name="Submissions S."/>
        </authorList>
    </citation>
    <scope>NUCLEOTIDE SEQUENCE [LARGE SCALE GENOMIC DNA]</scope>
    <source>
        <strain evidence="2 3">DSM 15360</strain>
    </source>
</reference>
<feature type="chain" id="PRO_5045817162" description="DUF1593 domain-containing protein" evidence="1">
    <location>
        <begin position="23"/>
        <end position="281"/>
    </location>
</feature>
<dbReference type="Proteomes" id="UP001157915">
    <property type="component" value="Unassembled WGS sequence"/>
</dbReference>
<evidence type="ECO:0000313" key="3">
    <source>
        <dbReference type="Proteomes" id="UP001157915"/>
    </source>
</evidence>
<proteinExistence type="predicted"/>
<evidence type="ECO:0000256" key="1">
    <source>
        <dbReference type="SAM" id="SignalP"/>
    </source>
</evidence>
<sequence length="281" mass="31124">MKIKFLLTMTIALVQLSFQTIAGDNPGKLTDRFDIKKDLLLLQLDCKTDVDDLHTLAAFMTLVANKEYSKLNFYPIAGTYGIQKGLYVPPNDLFNLAFGKNWSDADADFNQAIKETMIQVKAALSKQGDIWIAEAGQSDFSAALVKAVQSEMPTIDVSQRIHVVQHSDWNEESTSPEALGFVKRTTDYHKIPDGNAVGNGSPGFQTSEQLDVEGIMSNKKLSKIWELAIDISNEYNGKDGRYNNKAVAAGGLDFSDLSEVCYILGLENIKDAEDFFEKFAD</sequence>
<dbReference type="EMBL" id="FXUA01000003">
    <property type="protein sequence ID" value="SMP21111.1"/>
    <property type="molecule type" value="Genomic_DNA"/>
</dbReference>
<gene>
    <name evidence="2" type="ORF">SAMN06265367_103235</name>
</gene>
<keyword evidence="1" id="KW-0732">Signal</keyword>
<feature type="signal peptide" evidence="1">
    <location>
        <begin position="1"/>
        <end position="22"/>
    </location>
</feature>
<accession>A0ABY1NXX4</accession>
<comment type="caution">
    <text evidence="2">The sequence shown here is derived from an EMBL/GenBank/DDBJ whole genome shotgun (WGS) entry which is preliminary data.</text>
</comment>
<name>A0ABY1NXX4_9BACT</name>
<keyword evidence="3" id="KW-1185">Reference proteome</keyword>
<evidence type="ECO:0000313" key="2">
    <source>
        <dbReference type="EMBL" id="SMP21111.1"/>
    </source>
</evidence>